<evidence type="ECO:0000256" key="6">
    <source>
        <dbReference type="ARBA" id="ARBA00022737"/>
    </source>
</evidence>
<keyword evidence="5" id="KW-0493">Microtubule</keyword>
<feature type="non-terminal residue" evidence="11">
    <location>
        <position position="1"/>
    </location>
</feature>
<dbReference type="InterPro" id="IPR055442">
    <property type="entry name" value="Beta-prop_EML-like_2nd"/>
</dbReference>
<keyword evidence="7" id="KW-0206">Cytoskeleton</keyword>
<dbReference type="SUPFAM" id="SSF50998">
    <property type="entry name" value="Quinoprotein alcohol dehydrogenase-like"/>
    <property type="match status" value="1"/>
</dbReference>
<evidence type="ECO:0000259" key="10">
    <source>
        <dbReference type="Pfam" id="PF23414"/>
    </source>
</evidence>
<evidence type="ECO:0000256" key="5">
    <source>
        <dbReference type="ARBA" id="ARBA00022701"/>
    </source>
</evidence>
<keyword evidence="3" id="KW-0963">Cytoplasm</keyword>
<evidence type="ECO:0000256" key="7">
    <source>
        <dbReference type="ARBA" id="ARBA00023212"/>
    </source>
</evidence>
<comment type="caution">
    <text evidence="11">The sequence shown here is derived from an EMBL/GenBank/DDBJ whole genome shotgun (WGS) entry which is preliminary data.</text>
</comment>
<dbReference type="OrthoDB" id="47802at2759"/>
<dbReference type="STRING" id="307972.A0A2G8JJC6"/>
<dbReference type="SMART" id="SM00320">
    <property type="entry name" value="WD40"/>
    <property type="match status" value="10"/>
</dbReference>
<reference evidence="11 12" key="1">
    <citation type="journal article" date="2017" name="PLoS Biol.">
        <title>The sea cucumber genome provides insights into morphological evolution and visceral regeneration.</title>
        <authorList>
            <person name="Zhang X."/>
            <person name="Sun L."/>
            <person name="Yuan J."/>
            <person name="Sun Y."/>
            <person name="Gao Y."/>
            <person name="Zhang L."/>
            <person name="Li S."/>
            <person name="Dai H."/>
            <person name="Hamel J.F."/>
            <person name="Liu C."/>
            <person name="Yu Y."/>
            <person name="Liu S."/>
            <person name="Lin W."/>
            <person name="Guo K."/>
            <person name="Jin S."/>
            <person name="Xu P."/>
            <person name="Storey K.B."/>
            <person name="Huan P."/>
            <person name="Zhang T."/>
            <person name="Zhou Y."/>
            <person name="Zhang J."/>
            <person name="Lin C."/>
            <person name="Li X."/>
            <person name="Xing L."/>
            <person name="Huo D."/>
            <person name="Sun M."/>
            <person name="Wang L."/>
            <person name="Mercier A."/>
            <person name="Li F."/>
            <person name="Yang H."/>
            <person name="Xiang J."/>
        </authorList>
    </citation>
    <scope>NUCLEOTIDE SEQUENCE [LARGE SCALE GENOMIC DNA]</scope>
    <source>
        <strain evidence="11">Shaxun</strain>
        <tissue evidence="11">Muscle</tissue>
    </source>
</reference>
<comment type="subcellular location">
    <subcellularLocation>
        <location evidence="1">Cytoplasm</location>
        <location evidence="1">Cytoskeleton</location>
    </subcellularLocation>
</comment>
<feature type="repeat" description="WD" evidence="8">
    <location>
        <begin position="481"/>
        <end position="516"/>
    </location>
</feature>
<evidence type="ECO:0000313" key="12">
    <source>
        <dbReference type="Proteomes" id="UP000230750"/>
    </source>
</evidence>
<evidence type="ECO:0000256" key="8">
    <source>
        <dbReference type="PROSITE-ProRule" id="PRU00221"/>
    </source>
</evidence>
<protein>
    <submittedName>
        <fullName evidence="11">Uncharacterized protein</fullName>
    </submittedName>
</protein>
<sequence>ENSVRLFYGDDLYLLYIPSSVENYNVKVKGAAPSKTLALDWVYGYRGKDSRFNLHQLPSGEVVYFMAAVVVLHNVEEGVQRHYLGHNDDVKSIAIHPDNVTIATGQVAGHDPEEGMPHVRIWNSVSLNTLHVIGLGVFDRAVCCIGFSKHDGGGHLGAIDDSNEHVLSVWDWAKEKKLCETKSSQDPVVQVEFPPQLENQLISLGKGHIHFWNYSTGKLVRKSGIFEKHDKPKFVLCMTFSAEGDVITGDSNGNIFIWGKGGTRIRQAVPGAHEGPIFSIINLSDGGFLSGGGKDKKIHSWNSSFENQGTADLPDETGPVRALCQANESLIFVGTTRNAILKGEIGGEFETVVQGHTDELWGLGINPNLGMFATGAPTNDWLSGTWSLTSHSGQNMEDPIQSVGFHPSGNFIAVGLQTGRWMVLDADTHDLVTVHTDGNEQHDIIRYSPDGSHLAVASHDNFIYIYAVEEEGRKYTKVGKCSGHSSFVTHIDWSSDGKLLQSNSGDYEMLFWDTETCKQNVNGKDLRDTEWQTYTCVLGYPVIGIWPEGSDGTDVNTVARSHDGSIIATGDDFGKVKLFKSPASHPKTECNAYPGHSSHVTCVDFFPDDHTLISTGGRDMSVLQWKME</sequence>
<evidence type="ECO:0000256" key="1">
    <source>
        <dbReference type="ARBA" id="ARBA00004245"/>
    </source>
</evidence>
<keyword evidence="4 8" id="KW-0853">WD repeat</keyword>
<evidence type="ECO:0000256" key="2">
    <source>
        <dbReference type="ARBA" id="ARBA00006489"/>
    </source>
</evidence>
<comment type="similarity">
    <text evidence="2">Belongs to the WD repeat EMAP family.</text>
</comment>
<dbReference type="FunFam" id="2.130.10.10:FF:000005">
    <property type="entry name" value="Putative echinoderm microtubule-associated protein-like 1"/>
    <property type="match status" value="1"/>
</dbReference>
<evidence type="ECO:0000256" key="3">
    <source>
        <dbReference type="ARBA" id="ARBA00022490"/>
    </source>
</evidence>
<dbReference type="Pfam" id="PF23409">
    <property type="entry name" value="Beta-prop_EML"/>
    <property type="match status" value="1"/>
</dbReference>
<dbReference type="SUPFAM" id="SSF50978">
    <property type="entry name" value="WD40 repeat-like"/>
    <property type="match status" value="1"/>
</dbReference>
<dbReference type="GO" id="GO:0000226">
    <property type="term" value="P:microtubule cytoskeleton organization"/>
    <property type="evidence" value="ECO:0007669"/>
    <property type="project" value="TreeGrafter"/>
</dbReference>
<dbReference type="GO" id="GO:0005874">
    <property type="term" value="C:microtubule"/>
    <property type="evidence" value="ECO:0007669"/>
    <property type="project" value="UniProtKB-KW"/>
</dbReference>
<evidence type="ECO:0000259" key="9">
    <source>
        <dbReference type="Pfam" id="PF23409"/>
    </source>
</evidence>
<accession>A0A2G8JJC6</accession>
<feature type="domain" description="EML-like second beta-propeller" evidence="10">
    <location>
        <begin position="360"/>
        <end position="627"/>
    </location>
</feature>
<keyword evidence="12" id="KW-1185">Reference proteome</keyword>
<dbReference type="InterPro" id="IPR015943">
    <property type="entry name" value="WD40/YVTN_repeat-like_dom_sf"/>
</dbReference>
<evidence type="ECO:0000256" key="4">
    <source>
        <dbReference type="ARBA" id="ARBA00022574"/>
    </source>
</evidence>
<proteinExistence type="inferred from homology"/>
<dbReference type="PROSITE" id="PS50294">
    <property type="entry name" value="WD_REPEATS_REGION"/>
    <property type="match status" value="2"/>
</dbReference>
<evidence type="ECO:0000313" key="11">
    <source>
        <dbReference type="EMBL" id="PIK35844.1"/>
    </source>
</evidence>
<feature type="domain" description="EML-like first beta-propeller" evidence="9">
    <location>
        <begin position="80"/>
        <end position="343"/>
    </location>
</feature>
<dbReference type="Pfam" id="PF03451">
    <property type="entry name" value="HELP"/>
    <property type="match status" value="1"/>
</dbReference>
<dbReference type="InterPro" id="IPR011047">
    <property type="entry name" value="Quinoprotein_ADH-like_sf"/>
</dbReference>
<dbReference type="GO" id="GO:0072686">
    <property type="term" value="C:mitotic spindle"/>
    <property type="evidence" value="ECO:0007669"/>
    <property type="project" value="TreeGrafter"/>
</dbReference>
<gene>
    <name evidence="11" type="ORF">BSL78_27319</name>
</gene>
<dbReference type="Pfam" id="PF23414">
    <property type="entry name" value="Beta-prop_EML_2"/>
    <property type="match status" value="1"/>
</dbReference>
<dbReference type="InterPro" id="IPR005108">
    <property type="entry name" value="HELP"/>
</dbReference>
<dbReference type="GO" id="GO:0008017">
    <property type="term" value="F:microtubule binding"/>
    <property type="evidence" value="ECO:0007669"/>
    <property type="project" value="TreeGrafter"/>
</dbReference>
<dbReference type="InterPro" id="IPR001680">
    <property type="entry name" value="WD40_rpt"/>
</dbReference>
<organism evidence="11 12">
    <name type="scientific">Stichopus japonicus</name>
    <name type="common">Sea cucumber</name>
    <dbReference type="NCBI Taxonomy" id="307972"/>
    <lineage>
        <taxon>Eukaryota</taxon>
        <taxon>Metazoa</taxon>
        <taxon>Echinodermata</taxon>
        <taxon>Eleutherozoa</taxon>
        <taxon>Echinozoa</taxon>
        <taxon>Holothuroidea</taxon>
        <taxon>Aspidochirotacea</taxon>
        <taxon>Aspidochirotida</taxon>
        <taxon>Stichopodidae</taxon>
        <taxon>Apostichopus</taxon>
    </lineage>
</organism>
<dbReference type="PANTHER" id="PTHR13720">
    <property type="entry name" value="WD-40 REPEAT PROTEIN"/>
    <property type="match status" value="1"/>
</dbReference>
<dbReference type="EMBL" id="MRZV01001800">
    <property type="protein sequence ID" value="PIK35844.1"/>
    <property type="molecule type" value="Genomic_DNA"/>
</dbReference>
<dbReference type="AlphaFoldDB" id="A0A2G8JJC6"/>
<dbReference type="Gene3D" id="2.130.10.10">
    <property type="entry name" value="YVTN repeat-like/Quinoprotein amine dehydrogenase"/>
    <property type="match status" value="2"/>
</dbReference>
<name>A0A2G8JJC6_STIJA</name>
<keyword evidence="6" id="KW-0677">Repeat</keyword>
<dbReference type="PANTHER" id="PTHR13720:SF50">
    <property type="entry name" value="ECHINODERM MICROTUBULE-ASSOCIATED PROTEIN-LIKE 2"/>
    <property type="match status" value="1"/>
</dbReference>
<dbReference type="InterPro" id="IPR055439">
    <property type="entry name" value="Beta-prop_EML_1st"/>
</dbReference>
<dbReference type="InterPro" id="IPR050630">
    <property type="entry name" value="WD_repeat_EMAP"/>
</dbReference>
<dbReference type="Proteomes" id="UP000230750">
    <property type="component" value="Unassembled WGS sequence"/>
</dbReference>
<feature type="repeat" description="WD" evidence="8">
    <location>
        <begin position="593"/>
        <end position="628"/>
    </location>
</feature>
<dbReference type="InterPro" id="IPR036322">
    <property type="entry name" value="WD40_repeat_dom_sf"/>
</dbReference>
<dbReference type="PROSITE" id="PS50082">
    <property type="entry name" value="WD_REPEATS_2"/>
    <property type="match status" value="2"/>
</dbReference>